<name>A0ACC4BR28_POPAL</name>
<keyword evidence="2" id="KW-1185">Reference proteome</keyword>
<sequence>MESRREMGWRQLQRVGTLRDSKVEKSVSLWPEKLPNYWFRKTNAPSMVKLLLKSQSACQYELLTNMYENTHEGEGEGEELSSLGSHKTEASGEELLSELVVLFSHIIGNHSLNSRINALRYEYGVIDFGELIERQQPPKRLQFALVQPPPPNKSNNNREMAAFLLYDHINLVKAQPMTPCISVKSIQSSIIQVFGLGQAYTRKKQRKGVLVAEISSHRKLPIISPEPCRIFKYIIIAINRVRSVFRMI</sequence>
<evidence type="ECO:0000313" key="2">
    <source>
        <dbReference type="Proteomes" id="UP000309997"/>
    </source>
</evidence>
<accession>A0ACC4BR28</accession>
<proteinExistence type="predicted"/>
<dbReference type="EMBL" id="RCHU02000009">
    <property type="protein sequence ID" value="KAL3581083.1"/>
    <property type="molecule type" value="Genomic_DNA"/>
</dbReference>
<gene>
    <name evidence="1" type="ORF">D5086_018918</name>
</gene>
<organism evidence="1 2">
    <name type="scientific">Populus alba</name>
    <name type="common">White poplar</name>
    <dbReference type="NCBI Taxonomy" id="43335"/>
    <lineage>
        <taxon>Eukaryota</taxon>
        <taxon>Viridiplantae</taxon>
        <taxon>Streptophyta</taxon>
        <taxon>Embryophyta</taxon>
        <taxon>Tracheophyta</taxon>
        <taxon>Spermatophyta</taxon>
        <taxon>Magnoliopsida</taxon>
        <taxon>eudicotyledons</taxon>
        <taxon>Gunneridae</taxon>
        <taxon>Pentapetalae</taxon>
        <taxon>rosids</taxon>
        <taxon>fabids</taxon>
        <taxon>Malpighiales</taxon>
        <taxon>Salicaceae</taxon>
        <taxon>Saliceae</taxon>
        <taxon>Populus</taxon>
    </lineage>
</organism>
<evidence type="ECO:0000313" key="1">
    <source>
        <dbReference type="EMBL" id="KAL3581083.1"/>
    </source>
</evidence>
<comment type="caution">
    <text evidence="1">The sequence shown here is derived from an EMBL/GenBank/DDBJ whole genome shotgun (WGS) entry which is preliminary data.</text>
</comment>
<reference evidence="1 2" key="1">
    <citation type="journal article" date="2024" name="Plant Biotechnol. J.">
        <title>Genome and CRISPR/Cas9 system of a widespread forest tree (Populus alba) in the world.</title>
        <authorList>
            <person name="Liu Y.J."/>
            <person name="Jiang P.F."/>
            <person name="Han X.M."/>
            <person name="Li X.Y."/>
            <person name="Wang H.M."/>
            <person name="Wang Y.J."/>
            <person name="Wang X.X."/>
            <person name="Zeng Q.Y."/>
        </authorList>
    </citation>
    <scope>NUCLEOTIDE SEQUENCE [LARGE SCALE GENOMIC DNA]</scope>
    <source>
        <strain evidence="2">cv. PAL-ZL1</strain>
    </source>
</reference>
<dbReference type="Proteomes" id="UP000309997">
    <property type="component" value="Unassembled WGS sequence"/>
</dbReference>
<protein>
    <submittedName>
        <fullName evidence="1">Uncharacterized protein</fullName>
    </submittedName>
</protein>